<keyword evidence="3 9" id="KW-0862">Zinc</keyword>
<keyword evidence="1 9" id="KW-0479">Metal-binding</keyword>
<dbReference type="Pfam" id="PF02701">
    <property type="entry name" value="Zn_ribbon_Dof"/>
    <property type="match status" value="1"/>
</dbReference>
<keyword evidence="13" id="KW-1185">Reference proteome</keyword>
<comment type="caution">
    <text evidence="12">The sequence shown here is derived from an EMBL/GenBank/DDBJ whole genome shotgun (WGS) entry which is preliminary data.</text>
</comment>
<keyword evidence="6 9" id="KW-0804">Transcription</keyword>
<dbReference type="InterPro" id="IPR003851">
    <property type="entry name" value="Znf_Dof"/>
</dbReference>
<dbReference type="GO" id="GO:0005634">
    <property type="term" value="C:nucleus"/>
    <property type="evidence" value="ECO:0007669"/>
    <property type="project" value="UniProtKB-SubCell"/>
</dbReference>
<keyword evidence="2 8" id="KW-0863">Zinc-finger</keyword>
<evidence type="ECO:0000313" key="12">
    <source>
        <dbReference type="EMBL" id="KAK4767383.1"/>
    </source>
</evidence>
<evidence type="ECO:0000256" key="2">
    <source>
        <dbReference type="ARBA" id="ARBA00022771"/>
    </source>
</evidence>
<evidence type="ECO:0000259" key="11">
    <source>
        <dbReference type="PROSITE" id="PS50884"/>
    </source>
</evidence>
<dbReference type="GO" id="GO:0003700">
    <property type="term" value="F:DNA-binding transcription factor activity"/>
    <property type="evidence" value="ECO:0007669"/>
    <property type="project" value="UniProtKB-UniRule"/>
</dbReference>
<dbReference type="AlphaFoldDB" id="A0AAN7KE80"/>
<organism evidence="12 13">
    <name type="scientific">Trapa natans</name>
    <name type="common">Water chestnut</name>
    <dbReference type="NCBI Taxonomy" id="22666"/>
    <lineage>
        <taxon>Eukaryota</taxon>
        <taxon>Viridiplantae</taxon>
        <taxon>Streptophyta</taxon>
        <taxon>Embryophyta</taxon>
        <taxon>Tracheophyta</taxon>
        <taxon>Spermatophyta</taxon>
        <taxon>Magnoliopsida</taxon>
        <taxon>eudicotyledons</taxon>
        <taxon>Gunneridae</taxon>
        <taxon>Pentapetalae</taxon>
        <taxon>rosids</taxon>
        <taxon>malvids</taxon>
        <taxon>Myrtales</taxon>
        <taxon>Lythraceae</taxon>
        <taxon>Trapa</taxon>
    </lineage>
</organism>
<feature type="region of interest" description="Disordered" evidence="10">
    <location>
        <begin position="24"/>
        <end position="63"/>
    </location>
</feature>
<evidence type="ECO:0000256" key="1">
    <source>
        <dbReference type="ARBA" id="ARBA00022723"/>
    </source>
</evidence>
<keyword evidence="4 9" id="KW-0805">Transcription regulation</keyword>
<evidence type="ECO:0000256" key="7">
    <source>
        <dbReference type="ARBA" id="ARBA00023242"/>
    </source>
</evidence>
<evidence type="ECO:0000256" key="3">
    <source>
        <dbReference type="ARBA" id="ARBA00022833"/>
    </source>
</evidence>
<feature type="domain" description="Dof-type" evidence="11">
    <location>
        <begin position="77"/>
        <end position="131"/>
    </location>
</feature>
<dbReference type="EMBL" id="JAXQNO010000022">
    <property type="protein sequence ID" value="KAK4767383.1"/>
    <property type="molecule type" value="Genomic_DNA"/>
</dbReference>
<evidence type="ECO:0000256" key="10">
    <source>
        <dbReference type="SAM" id="MobiDB-lite"/>
    </source>
</evidence>
<dbReference type="PROSITE" id="PS50884">
    <property type="entry name" value="ZF_DOF_2"/>
    <property type="match status" value="1"/>
</dbReference>
<dbReference type="GO" id="GO:0008270">
    <property type="term" value="F:zinc ion binding"/>
    <property type="evidence" value="ECO:0007669"/>
    <property type="project" value="UniProtKB-KW"/>
</dbReference>
<gene>
    <name evidence="12" type="ORF">SAY86_015133</name>
</gene>
<protein>
    <recommendedName>
        <fullName evidence="9">Dof zinc finger protein</fullName>
    </recommendedName>
</protein>
<comment type="function">
    <text evidence="9">Transcription factor that binds specifically to a 5'-AA[AG]G-3' consensus core sequence.</text>
</comment>
<evidence type="ECO:0000256" key="4">
    <source>
        <dbReference type="ARBA" id="ARBA00023015"/>
    </source>
</evidence>
<evidence type="ECO:0000256" key="6">
    <source>
        <dbReference type="ARBA" id="ARBA00023163"/>
    </source>
</evidence>
<keyword evidence="5 8" id="KW-0238">DNA-binding</keyword>
<evidence type="ECO:0000256" key="5">
    <source>
        <dbReference type="ARBA" id="ARBA00023125"/>
    </source>
</evidence>
<dbReference type="PROSITE" id="PS01361">
    <property type="entry name" value="ZF_DOF_1"/>
    <property type="match status" value="1"/>
</dbReference>
<evidence type="ECO:0000256" key="8">
    <source>
        <dbReference type="PROSITE-ProRule" id="PRU00071"/>
    </source>
</evidence>
<feature type="region of interest" description="Disordered" evidence="10">
    <location>
        <begin position="121"/>
        <end position="160"/>
    </location>
</feature>
<dbReference type="GO" id="GO:0003677">
    <property type="term" value="F:DNA binding"/>
    <property type="evidence" value="ECO:0007669"/>
    <property type="project" value="UniProtKB-UniRule"/>
</dbReference>
<reference evidence="12 13" key="1">
    <citation type="journal article" date="2023" name="Hortic Res">
        <title>Pangenome of water caltrop reveals structural variations and asymmetric subgenome divergence after allopolyploidization.</title>
        <authorList>
            <person name="Zhang X."/>
            <person name="Chen Y."/>
            <person name="Wang L."/>
            <person name="Yuan Y."/>
            <person name="Fang M."/>
            <person name="Shi L."/>
            <person name="Lu R."/>
            <person name="Comes H.P."/>
            <person name="Ma Y."/>
            <person name="Chen Y."/>
            <person name="Huang G."/>
            <person name="Zhou Y."/>
            <person name="Zheng Z."/>
            <person name="Qiu Y."/>
        </authorList>
    </citation>
    <scope>NUCLEOTIDE SEQUENCE [LARGE SCALE GENOMIC DNA]</scope>
    <source>
        <strain evidence="12">F231</strain>
    </source>
</reference>
<dbReference type="PANTHER" id="PTHR31992:SF351">
    <property type="entry name" value="DOF ZINC FINGER PROTEIN"/>
    <property type="match status" value="1"/>
</dbReference>
<keyword evidence="7 8" id="KW-0539">Nucleus</keyword>
<evidence type="ECO:0000256" key="9">
    <source>
        <dbReference type="RuleBase" id="RU369094"/>
    </source>
</evidence>
<dbReference type="InterPro" id="IPR045174">
    <property type="entry name" value="Dof"/>
</dbReference>
<dbReference type="PANTHER" id="PTHR31992">
    <property type="entry name" value="DOF ZINC FINGER PROTEIN DOF1.4-RELATED"/>
    <property type="match status" value="1"/>
</dbReference>
<dbReference type="Proteomes" id="UP001346149">
    <property type="component" value="Unassembled WGS sequence"/>
</dbReference>
<evidence type="ECO:0000313" key="13">
    <source>
        <dbReference type="Proteomes" id="UP001346149"/>
    </source>
</evidence>
<sequence length="308" mass="33165">MAFSSIPTYSLDTCNWHQQFPSHQLANTGSSNNSPSVPPPAPPSTLQAMHASGNSTRPDSMSERARLANMPMPEASLKCPRCESTNTKFCYFNNYSLSQPRHFCKTCRRYWTRGGALRNVPVGGGCRRNNKKSNKSNKNRSKTPTTGDRQTGGGIASTDTINVFSSGGGSGGSSDAFFGLSGAVSPQFRFMAPNLVHHLGDNFGTGGEINAWNNYGNISLISPGRGENLNFHTSSHLGISPSIFSDSNPHSLGLYPYGGGSVEISALNNGGGENMFRSRLSHLSSVKMENNNQELNLSRQFLGMAENE</sequence>
<feature type="compositionally biased region" description="Basic residues" evidence="10">
    <location>
        <begin position="128"/>
        <end position="141"/>
    </location>
</feature>
<name>A0AAN7KE80_TRANT</name>
<accession>A0AAN7KE80</accession>
<proteinExistence type="predicted"/>
<comment type="subcellular location">
    <subcellularLocation>
        <location evidence="8 9">Nucleus</location>
    </subcellularLocation>
</comment>